<organism evidence="2 3">
    <name type="scientific">Tieghemostelium lacteum</name>
    <name type="common">Slime mold</name>
    <name type="synonym">Dictyostelium lacteum</name>
    <dbReference type="NCBI Taxonomy" id="361077"/>
    <lineage>
        <taxon>Eukaryota</taxon>
        <taxon>Amoebozoa</taxon>
        <taxon>Evosea</taxon>
        <taxon>Eumycetozoa</taxon>
        <taxon>Dictyostelia</taxon>
        <taxon>Dictyosteliales</taxon>
        <taxon>Raperosteliaceae</taxon>
        <taxon>Tieghemostelium</taxon>
    </lineage>
</organism>
<dbReference type="InterPro" id="IPR005225">
    <property type="entry name" value="Small_GTP-bd"/>
</dbReference>
<dbReference type="PRINTS" id="PR00449">
    <property type="entry name" value="RASTRNSFRMNG"/>
</dbReference>
<proteinExistence type="predicted"/>
<dbReference type="Gene3D" id="3.40.50.300">
    <property type="entry name" value="P-loop containing nucleotide triphosphate hydrolases"/>
    <property type="match status" value="1"/>
</dbReference>
<dbReference type="EMBL" id="LODT01000013">
    <property type="protein sequence ID" value="KYR00787.1"/>
    <property type="molecule type" value="Genomic_DNA"/>
</dbReference>
<dbReference type="GO" id="GO:0003924">
    <property type="term" value="F:GTPase activity"/>
    <property type="evidence" value="ECO:0007669"/>
    <property type="project" value="InterPro"/>
</dbReference>
<reference evidence="2 3" key="1">
    <citation type="submission" date="2015-12" db="EMBL/GenBank/DDBJ databases">
        <title>Dictyostelia acquired genes for synthesis and detection of signals that induce cell-type specialization by lateral gene transfer from prokaryotes.</title>
        <authorList>
            <person name="Gloeckner G."/>
            <person name="Schaap P."/>
        </authorList>
    </citation>
    <scope>NUCLEOTIDE SEQUENCE [LARGE SCALE GENOMIC DNA]</scope>
    <source>
        <strain evidence="2 3">TK</strain>
    </source>
</reference>
<dbReference type="Proteomes" id="UP000076078">
    <property type="component" value="Unassembled WGS sequence"/>
</dbReference>
<dbReference type="FunFam" id="3.40.50.300:FF:000808">
    <property type="entry name" value="Small GTP-binding protein, putative"/>
    <property type="match status" value="1"/>
</dbReference>
<dbReference type="SMART" id="SM00176">
    <property type="entry name" value="RAN"/>
    <property type="match status" value="1"/>
</dbReference>
<dbReference type="SMART" id="SM00175">
    <property type="entry name" value="RAB"/>
    <property type="match status" value="1"/>
</dbReference>
<dbReference type="PROSITE" id="PS51421">
    <property type="entry name" value="RAS"/>
    <property type="match status" value="1"/>
</dbReference>
<accession>A0A152A3Y8</accession>
<dbReference type="Pfam" id="PF00071">
    <property type="entry name" value="Ras"/>
    <property type="match status" value="1"/>
</dbReference>
<dbReference type="STRING" id="361077.A0A152A3Y8"/>
<dbReference type="OrthoDB" id="26804at2759"/>
<evidence type="ECO:0000313" key="3">
    <source>
        <dbReference type="Proteomes" id="UP000076078"/>
    </source>
</evidence>
<dbReference type="InParanoid" id="A0A152A3Y8"/>
<dbReference type="PROSITE" id="PS51419">
    <property type="entry name" value="RAB"/>
    <property type="match status" value="1"/>
</dbReference>
<dbReference type="AlphaFoldDB" id="A0A152A3Y8"/>
<dbReference type="NCBIfam" id="TIGR00231">
    <property type="entry name" value="small_GTP"/>
    <property type="match status" value="1"/>
</dbReference>
<gene>
    <name evidence="2" type="ORF">DLAC_02834</name>
</gene>
<dbReference type="SUPFAM" id="SSF52540">
    <property type="entry name" value="P-loop containing nucleoside triphosphate hydrolases"/>
    <property type="match status" value="1"/>
</dbReference>
<dbReference type="PANTHER" id="PTHR47978">
    <property type="match status" value="1"/>
</dbReference>
<dbReference type="OMA" id="TWITELH"/>
<dbReference type="SMART" id="SM00173">
    <property type="entry name" value="RAS"/>
    <property type="match status" value="1"/>
</dbReference>
<evidence type="ECO:0000313" key="2">
    <source>
        <dbReference type="EMBL" id="KYR00787.1"/>
    </source>
</evidence>
<dbReference type="PROSITE" id="PS51420">
    <property type="entry name" value="RHO"/>
    <property type="match status" value="1"/>
</dbReference>
<dbReference type="InterPro" id="IPR027417">
    <property type="entry name" value="P-loop_NTPase"/>
</dbReference>
<dbReference type="InterPro" id="IPR001806">
    <property type="entry name" value="Small_GTPase"/>
</dbReference>
<dbReference type="SMART" id="SM00174">
    <property type="entry name" value="RHO"/>
    <property type="match status" value="1"/>
</dbReference>
<sequence>MSCCDKSTDKSNNNNIKVDNEQHKLEAKTKLEKGVKLILLGERSTGKTCITNRLVRNEFGVTVPTLGASFLTKTMLIDDTTVKLELWDTAGEERYRSLMPLYYREAVVAVIVYDITSMATFNLSKTWITELHKYSDSNIIIALVGNKSDLPNREVPKETAQQYIQDHIPSCIFYETSALTNENINELFITVCRVIIEKYIQKESQKS</sequence>
<evidence type="ECO:0000256" key="1">
    <source>
        <dbReference type="ARBA" id="ARBA00022741"/>
    </source>
</evidence>
<keyword evidence="3" id="KW-1185">Reference proteome</keyword>
<comment type="caution">
    <text evidence="2">The sequence shown here is derived from an EMBL/GenBank/DDBJ whole genome shotgun (WGS) entry which is preliminary data.</text>
</comment>
<dbReference type="SMART" id="SM00177">
    <property type="entry name" value="ARF"/>
    <property type="match status" value="1"/>
</dbReference>
<name>A0A152A3Y8_TIELA</name>
<dbReference type="GO" id="GO:0005525">
    <property type="term" value="F:GTP binding"/>
    <property type="evidence" value="ECO:0007669"/>
    <property type="project" value="InterPro"/>
</dbReference>
<keyword evidence="1" id="KW-0547">Nucleotide-binding</keyword>
<protein>
    <submittedName>
        <fullName evidence="2">Rab GTPase</fullName>
    </submittedName>
</protein>